<comment type="similarity">
    <text evidence="1">Belongs to the initiator RepB protein family.</text>
</comment>
<organism evidence="3 4">
    <name type="scientific">Neolewinella xylanilytica</name>
    <dbReference type="NCBI Taxonomy" id="1514080"/>
    <lineage>
        <taxon>Bacteria</taxon>
        <taxon>Pseudomonadati</taxon>
        <taxon>Bacteroidota</taxon>
        <taxon>Saprospiria</taxon>
        <taxon>Saprospirales</taxon>
        <taxon>Lewinellaceae</taxon>
        <taxon>Neolewinella</taxon>
    </lineage>
</organism>
<comment type="caution">
    <text evidence="3">The sequence shown here is derived from an EMBL/GenBank/DDBJ whole genome shotgun (WGS) entry which is preliminary data.</text>
</comment>
<dbReference type="Pfam" id="PF01051">
    <property type="entry name" value="Rep3_N"/>
    <property type="match status" value="1"/>
</dbReference>
<dbReference type="GO" id="GO:0003887">
    <property type="term" value="F:DNA-directed DNA polymerase activity"/>
    <property type="evidence" value="ECO:0007669"/>
    <property type="project" value="InterPro"/>
</dbReference>
<evidence type="ECO:0000313" key="4">
    <source>
        <dbReference type="Proteomes" id="UP000237662"/>
    </source>
</evidence>
<proteinExistence type="inferred from homology"/>
<protein>
    <submittedName>
        <fullName evidence="3">Plasmid replication initiation protein</fullName>
    </submittedName>
</protein>
<feature type="domain" description="Initiator Rep protein WH1" evidence="2">
    <location>
        <begin position="19"/>
        <end position="165"/>
    </location>
</feature>
<evidence type="ECO:0000259" key="2">
    <source>
        <dbReference type="Pfam" id="PF01051"/>
    </source>
</evidence>
<dbReference type="Gene3D" id="1.10.10.10">
    <property type="entry name" value="Winged helix-like DNA-binding domain superfamily/Winged helix DNA-binding domain"/>
    <property type="match status" value="2"/>
</dbReference>
<dbReference type="RefSeq" id="WP_104421850.1">
    <property type="nucleotide sequence ID" value="NZ_PTJC01000010.1"/>
</dbReference>
<dbReference type="InterPro" id="IPR036388">
    <property type="entry name" value="WH-like_DNA-bd_sf"/>
</dbReference>
<dbReference type="Proteomes" id="UP000237662">
    <property type="component" value="Unassembled WGS sequence"/>
</dbReference>
<dbReference type="EMBL" id="PTJC01000010">
    <property type="protein sequence ID" value="PPK83921.1"/>
    <property type="molecule type" value="Genomic_DNA"/>
</dbReference>
<name>A0A2S6HZP9_9BACT</name>
<evidence type="ECO:0000256" key="1">
    <source>
        <dbReference type="ARBA" id="ARBA00038283"/>
    </source>
</evidence>
<dbReference type="Pfam" id="PF21205">
    <property type="entry name" value="Rep3_C"/>
    <property type="match status" value="1"/>
</dbReference>
<dbReference type="OrthoDB" id="9765378at2"/>
<accession>A0A2S6HZP9</accession>
<dbReference type="InterPro" id="IPR000525">
    <property type="entry name" value="Initiator_Rep_WH1"/>
</dbReference>
<dbReference type="GO" id="GO:0006270">
    <property type="term" value="P:DNA replication initiation"/>
    <property type="evidence" value="ECO:0007669"/>
    <property type="project" value="InterPro"/>
</dbReference>
<dbReference type="AlphaFoldDB" id="A0A2S6HZP9"/>
<gene>
    <name evidence="3" type="ORF">CLV84_4293</name>
</gene>
<dbReference type="SUPFAM" id="SSF46785">
    <property type="entry name" value="Winged helix' DNA-binding domain"/>
    <property type="match status" value="2"/>
</dbReference>
<keyword evidence="4" id="KW-1185">Reference proteome</keyword>
<sequence>MSRSTTVQNKIARIENVFLEKAQYNLTVREQKIMLFLVSNIDPRQKNFRTQIIPVKELEAVLKHDMKKWGGLYVEMKKFARSISKKQITFPTDVVIDGQPLEGYINWFSSVVPKRNEDGLVCISFAFAPELKHFLLKLKQFARIDRSEVLEMKSFYSIRFYQLFKAIYQKQEKYRTVVYKTISVAELRAMLELEDKYTKFTEFRRNVLNPAHAEINKYTSLHLDMEFQRNSKRQVHAVKFMICHRDDVPKQLSLLGDEEKRSISEMTKEEILARSKKFEITHFKKKYPGAYRDAVKKVRETFGDKIDPNHPAYMNSIVGQCHTWFVENVGK</sequence>
<dbReference type="InterPro" id="IPR036390">
    <property type="entry name" value="WH_DNA-bd_sf"/>
</dbReference>
<evidence type="ECO:0000313" key="3">
    <source>
        <dbReference type="EMBL" id="PPK83921.1"/>
    </source>
</evidence>
<reference evidence="3 4" key="1">
    <citation type="submission" date="2018-02" db="EMBL/GenBank/DDBJ databases">
        <title>Genomic Encyclopedia of Archaeal and Bacterial Type Strains, Phase II (KMG-II): from individual species to whole genera.</title>
        <authorList>
            <person name="Goeker M."/>
        </authorList>
    </citation>
    <scope>NUCLEOTIDE SEQUENCE [LARGE SCALE GENOMIC DNA]</scope>
    <source>
        <strain evidence="3 4">DSM 29526</strain>
    </source>
</reference>